<comment type="subcellular location">
    <subcellularLocation>
        <location evidence="1">Cell membrane</location>
        <topology evidence="1">Multi-pass membrane protein</topology>
    </subcellularLocation>
</comment>
<evidence type="ECO:0000256" key="6">
    <source>
        <dbReference type="ARBA" id="ARBA00023136"/>
    </source>
</evidence>
<evidence type="ECO:0000256" key="5">
    <source>
        <dbReference type="ARBA" id="ARBA00022989"/>
    </source>
</evidence>
<dbReference type="PANTHER" id="PTHR34584:SF1">
    <property type="entry name" value="NA(+)_H(+) ANTIPORTER SUBUNIT E1"/>
    <property type="match status" value="1"/>
</dbReference>
<comment type="caution">
    <text evidence="7">The sequence shown here is derived from an EMBL/GenBank/DDBJ whole genome shotgun (WGS) entry which is preliminary data.</text>
</comment>
<keyword evidence="6" id="KW-0472">Membrane</keyword>
<evidence type="ECO:0000256" key="4">
    <source>
        <dbReference type="ARBA" id="ARBA00022692"/>
    </source>
</evidence>
<dbReference type="GO" id="GO:0008324">
    <property type="term" value="F:monoatomic cation transmembrane transporter activity"/>
    <property type="evidence" value="ECO:0007669"/>
    <property type="project" value="InterPro"/>
</dbReference>
<dbReference type="Proteomes" id="UP000553766">
    <property type="component" value="Unassembled WGS sequence"/>
</dbReference>
<comment type="similarity">
    <text evidence="2">Belongs to the CPA3 antiporters (TC 2.A.63) subunit E family.</text>
</comment>
<keyword evidence="5" id="KW-1133">Transmembrane helix</keyword>
<evidence type="ECO:0000313" key="8">
    <source>
        <dbReference type="Proteomes" id="UP000553766"/>
    </source>
</evidence>
<sequence length="113" mass="12802">MLRIFLKPHKLIALILYFFWDLLTSSIQVAWDVVTPRLRAQPKLLRLPLDAKTDGEIMATANLISLTPGTLSLDVSEDRKHLLIHAMFAAKDPEAAKSDLKNGIERRVLEVTR</sequence>
<dbReference type="Pfam" id="PF01899">
    <property type="entry name" value="MNHE"/>
    <property type="match status" value="1"/>
</dbReference>
<evidence type="ECO:0000256" key="1">
    <source>
        <dbReference type="ARBA" id="ARBA00004651"/>
    </source>
</evidence>
<proteinExistence type="inferred from homology"/>
<gene>
    <name evidence="7" type="ORF">FHS89_000596</name>
</gene>
<accession>A0A840WHJ6</accession>
<evidence type="ECO:0000256" key="3">
    <source>
        <dbReference type="ARBA" id="ARBA00022475"/>
    </source>
</evidence>
<evidence type="ECO:0000256" key="2">
    <source>
        <dbReference type="ARBA" id="ARBA00006228"/>
    </source>
</evidence>
<keyword evidence="4" id="KW-0812">Transmembrane</keyword>
<dbReference type="GO" id="GO:0005886">
    <property type="term" value="C:plasma membrane"/>
    <property type="evidence" value="ECO:0007669"/>
    <property type="project" value="UniProtKB-SubCell"/>
</dbReference>
<dbReference type="AlphaFoldDB" id="A0A840WHJ6"/>
<reference evidence="7 8" key="1">
    <citation type="submission" date="2020-08" db="EMBL/GenBank/DDBJ databases">
        <title>Genomic Encyclopedia of Type Strains, Phase IV (KMG-IV): sequencing the most valuable type-strain genomes for metagenomic binning, comparative biology and taxonomic classification.</title>
        <authorList>
            <person name="Goeker M."/>
        </authorList>
    </citation>
    <scope>NUCLEOTIDE SEQUENCE [LARGE SCALE GENOMIC DNA]</scope>
    <source>
        <strain evidence="7 8">DSM 103377</strain>
    </source>
</reference>
<dbReference type="RefSeq" id="WP_221229205.1">
    <property type="nucleotide sequence ID" value="NZ_JACIJS010000001.1"/>
</dbReference>
<organism evidence="7 8">
    <name type="scientific">Rubricella aquisinus</name>
    <dbReference type="NCBI Taxonomy" id="2028108"/>
    <lineage>
        <taxon>Bacteria</taxon>
        <taxon>Pseudomonadati</taxon>
        <taxon>Pseudomonadota</taxon>
        <taxon>Alphaproteobacteria</taxon>
        <taxon>Rhodobacterales</taxon>
        <taxon>Paracoccaceae</taxon>
        <taxon>Rubricella</taxon>
    </lineage>
</organism>
<protein>
    <submittedName>
        <fullName evidence="7">Multicomponent Na+:H+ antiporter subunit E</fullName>
    </submittedName>
</protein>
<dbReference type="PANTHER" id="PTHR34584">
    <property type="entry name" value="NA(+)/H(+) ANTIPORTER SUBUNIT E1"/>
    <property type="match status" value="1"/>
</dbReference>
<keyword evidence="8" id="KW-1185">Reference proteome</keyword>
<evidence type="ECO:0000313" key="7">
    <source>
        <dbReference type="EMBL" id="MBB5514598.1"/>
    </source>
</evidence>
<keyword evidence="3" id="KW-1003">Cell membrane</keyword>
<name>A0A840WHJ6_9RHOB</name>
<dbReference type="InterPro" id="IPR002758">
    <property type="entry name" value="Cation_antiport_E"/>
</dbReference>
<dbReference type="EMBL" id="JACIJS010000001">
    <property type="protein sequence ID" value="MBB5514598.1"/>
    <property type="molecule type" value="Genomic_DNA"/>
</dbReference>